<gene>
    <name evidence="3" type="ORF">INF35_06300</name>
</gene>
<feature type="transmembrane region" description="Helical" evidence="1">
    <location>
        <begin position="243"/>
        <end position="263"/>
    </location>
</feature>
<evidence type="ECO:0000313" key="4">
    <source>
        <dbReference type="Proteomes" id="UP000768567"/>
    </source>
</evidence>
<feature type="signal peptide" evidence="2">
    <location>
        <begin position="1"/>
        <end position="28"/>
    </location>
</feature>
<accession>A0ABR9R2N9</accession>
<sequence>MKTIPLHRLACLLAALMLAVLCVPAVSADSGDYDEIQSYVITVDPRQDGSADITYQIDWQVVGGGSGDYLSWVNIGLANSYADEIEILTPDTVADVSLITENGSYAKVTFHDKYYAPDVAAANGGQSRVEFAFKVHQSHLFTMNDDNTASFSFTPGWFDEICVQSLTVRWRNYDGFLADNTGTDGDYLTWEFGPLGHGERVNVNVTVPIVTAEGYTEENEKTSEDMAAASVENTYQEDDSAEGVAATVVTLMVVLLIVFALSARTPRWHGGMGVDDAAAWIWYSNNLHTIRMRRGAPPPAGYHAVDPPAGFQAGGGSTRGGGAGRSDTSHHSGCVCACACVSCACACACAGGGRAGCSVKNFYRIRLPKSALPAKEYDNEH</sequence>
<dbReference type="EMBL" id="JADCKC010000002">
    <property type="protein sequence ID" value="MBE5037388.1"/>
    <property type="molecule type" value="Genomic_DNA"/>
</dbReference>
<protein>
    <submittedName>
        <fullName evidence="3">Uncharacterized protein</fullName>
    </submittedName>
</protein>
<reference evidence="3 4" key="1">
    <citation type="submission" date="2020-10" db="EMBL/GenBank/DDBJ databases">
        <title>ChiBAC.</title>
        <authorList>
            <person name="Zenner C."/>
            <person name="Hitch T.C.A."/>
            <person name="Clavel T."/>
        </authorList>
    </citation>
    <scope>NUCLEOTIDE SEQUENCE [LARGE SCALE GENOMIC DNA]</scope>
    <source>
        <strain evidence="3 4">DSM 109015</strain>
    </source>
</reference>
<keyword evidence="1" id="KW-0812">Transmembrane</keyword>
<keyword evidence="1" id="KW-0472">Membrane</keyword>
<evidence type="ECO:0000256" key="1">
    <source>
        <dbReference type="SAM" id="Phobius"/>
    </source>
</evidence>
<proteinExistence type="predicted"/>
<evidence type="ECO:0000313" key="3">
    <source>
        <dbReference type="EMBL" id="MBE5037388.1"/>
    </source>
</evidence>
<organism evidence="3 4">
    <name type="scientific">Gemmiger gallinarum</name>
    <dbReference type="NCBI Taxonomy" id="2779354"/>
    <lineage>
        <taxon>Bacteria</taxon>
        <taxon>Bacillati</taxon>
        <taxon>Bacillota</taxon>
        <taxon>Clostridia</taxon>
        <taxon>Eubacteriales</taxon>
        <taxon>Gemmiger</taxon>
    </lineage>
</organism>
<comment type="caution">
    <text evidence="3">The sequence shown here is derived from an EMBL/GenBank/DDBJ whole genome shotgun (WGS) entry which is preliminary data.</text>
</comment>
<dbReference type="Proteomes" id="UP000768567">
    <property type="component" value="Unassembled WGS sequence"/>
</dbReference>
<keyword evidence="1" id="KW-1133">Transmembrane helix</keyword>
<dbReference type="RefSeq" id="WP_193501803.1">
    <property type="nucleotide sequence ID" value="NZ_JADCKC010000002.1"/>
</dbReference>
<name>A0ABR9R2N9_9FIRM</name>
<evidence type="ECO:0000256" key="2">
    <source>
        <dbReference type="SAM" id="SignalP"/>
    </source>
</evidence>
<keyword evidence="2" id="KW-0732">Signal</keyword>
<keyword evidence="4" id="KW-1185">Reference proteome</keyword>
<feature type="chain" id="PRO_5046228987" evidence="2">
    <location>
        <begin position="29"/>
        <end position="381"/>
    </location>
</feature>